<evidence type="ECO:0000256" key="6">
    <source>
        <dbReference type="ARBA" id="ARBA00023136"/>
    </source>
</evidence>
<evidence type="ECO:0000256" key="8">
    <source>
        <dbReference type="SAM" id="Phobius"/>
    </source>
</evidence>
<comment type="subcellular location">
    <subcellularLocation>
        <location evidence="1">Cell membrane</location>
        <topology evidence="1">Multi-pass membrane protein</topology>
    </subcellularLocation>
</comment>
<evidence type="ECO:0000313" key="9">
    <source>
        <dbReference type="EMBL" id="MDO6673189.1"/>
    </source>
</evidence>
<name>A0AAP4TZI9_9GAMM</name>
<keyword evidence="5 8" id="KW-1133">Transmembrane helix</keyword>
<evidence type="ECO:0000256" key="4">
    <source>
        <dbReference type="ARBA" id="ARBA00022692"/>
    </source>
</evidence>
<feature type="compositionally biased region" description="Basic and acidic residues" evidence="7">
    <location>
        <begin position="428"/>
        <end position="437"/>
    </location>
</feature>
<dbReference type="AlphaFoldDB" id="A0AAP4TZI9"/>
<dbReference type="InterPro" id="IPR006726">
    <property type="entry name" value="PHBA_efflux_AaeB/fusaric-R"/>
</dbReference>
<reference evidence="9" key="1">
    <citation type="submission" date="2023-07" db="EMBL/GenBank/DDBJ databases">
        <title>Genome content predicts the carbon catabolic preferences of heterotrophic bacteria.</title>
        <authorList>
            <person name="Gralka M."/>
        </authorList>
    </citation>
    <scope>NUCLEOTIDE SEQUENCE</scope>
    <source>
        <strain evidence="9">C2R13</strain>
    </source>
</reference>
<evidence type="ECO:0000256" key="5">
    <source>
        <dbReference type="ARBA" id="ARBA00022989"/>
    </source>
</evidence>
<dbReference type="PANTHER" id="PTHR30509">
    <property type="entry name" value="P-HYDROXYBENZOIC ACID EFFLUX PUMP SUBUNIT-RELATED"/>
    <property type="match status" value="1"/>
</dbReference>
<dbReference type="RefSeq" id="WP_303594840.1">
    <property type="nucleotide sequence ID" value="NZ_JAUORK010000020.1"/>
</dbReference>
<gene>
    <name evidence="9" type="ORF">Q4535_13820</name>
</gene>
<dbReference type="Pfam" id="PF04632">
    <property type="entry name" value="FUSC"/>
    <property type="match status" value="1"/>
</dbReference>
<feature type="region of interest" description="Disordered" evidence="7">
    <location>
        <begin position="365"/>
        <end position="449"/>
    </location>
</feature>
<dbReference type="PANTHER" id="PTHR30509:SF9">
    <property type="entry name" value="MULTIDRUG RESISTANCE PROTEIN MDTO"/>
    <property type="match status" value="1"/>
</dbReference>
<evidence type="ECO:0000313" key="10">
    <source>
        <dbReference type="Proteomes" id="UP001170481"/>
    </source>
</evidence>
<feature type="transmembrane region" description="Helical" evidence="8">
    <location>
        <begin position="140"/>
        <end position="161"/>
    </location>
</feature>
<evidence type="ECO:0000256" key="2">
    <source>
        <dbReference type="ARBA" id="ARBA00022448"/>
    </source>
</evidence>
<keyword evidence="2" id="KW-0813">Transport</keyword>
<evidence type="ECO:0000256" key="3">
    <source>
        <dbReference type="ARBA" id="ARBA00022475"/>
    </source>
</evidence>
<dbReference type="Proteomes" id="UP001170481">
    <property type="component" value="Unassembled WGS sequence"/>
</dbReference>
<keyword evidence="6 8" id="KW-0472">Membrane</keyword>
<evidence type="ECO:0000256" key="7">
    <source>
        <dbReference type="SAM" id="MobiDB-lite"/>
    </source>
</evidence>
<sequence>MKWFSHNPYFTYLHRQRLHILRVTVALTLCFSIIELFSLPHSSWALVSTVMVMGNLPHVGGVIDKGWQRLVGTLLGGLWGLILILVAEPLPGVVPFWSIVGIALALNATFSNRYGYSSLLFCVTLLMVIGDGNHDLGIGLWRVFNVVLGTLISIVVSMVLLPQKATDVFRFLLADNLDKLARLYHGHTKAEREGVNEGLALVRATSAQLVKQRGLVDAVAQEGRINRADIEEILSFERRMISTIELLQETHWNTREGHEFIEGLDGLRDAQHRLARALGTLAFQVRTGQSIELTVTPFDLQRYADVRNVESRNGRALFSPAGYLWLNRELARLTEALGERLALLERLPSQRLQRRLPGHGLISDARRLFLPEDPTPGDTAAPTRRENSAGEQHSSVSEAPASKATANNETASKAPASDDSISDNSSDESDRHDRHQPDSAGNETARKDT</sequence>
<organism evidence="9 10">
    <name type="scientific">Cobetia amphilecti</name>
    <dbReference type="NCBI Taxonomy" id="1055104"/>
    <lineage>
        <taxon>Bacteria</taxon>
        <taxon>Pseudomonadati</taxon>
        <taxon>Pseudomonadota</taxon>
        <taxon>Gammaproteobacteria</taxon>
        <taxon>Oceanospirillales</taxon>
        <taxon>Halomonadaceae</taxon>
        <taxon>Cobetia</taxon>
    </lineage>
</organism>
<accession>A0AAP4TZI9</accession>
<dbReference type="GO" id="GO:0022857">
    <property type="term" value="F:transmembrane transporter activity"/>
    <property type="evidence" value="ECO:0007669"/>
    <property type="project" value="InterPro"/>
</dbReference>
<protein>
    <submittedName>
        <fullName evidence="9">FUSC family protein</fullName>
    </submittedName>
</protein>
<keyword evidence="3" id="KW-1003">Cell membrane</keyword>
<feature type="transmembrane region" description="Helical" evidence="8">
    <location>
        <begin position="70"/>
        <end position="87"/>
    </location>
</feature>
<keyword evidence="4 8" id="KW-0812">Transmembrane</keyword>
<feature type="transmembrane region" description="Helical" evidence="8">
    <location>
        <begin position="20"/>
        <end position="38"/>
    </location>
</feature>
<dbReference type="EMBL" id="JAUORK010000020">
    <property type="protein sequence ID" value="MDO6673189.1"/>
    <property type="molecule type" value="Genomic_DNA"/>
</dbReference>
<evidence type="ECO:0000256" key="1">
    <source>
        <dbReference type="ARBA" id="ARBA00004651"/>
    </source>
</evidence>
<comment type="caution">
    <text evidence="9">The sequence shown here is derived from an EMBL/GenBank/DDBJ whole genome shotgun (WGS) entry which is preliminary data.</text>
</comment>
<dbReference type="GO" id="GO:0005886">
    <property type="term" value="C:plasma membrane"/>
    <property type="evidence" value="ECO:0007669"/>
    <property type="project" value="UniProtKB-SubCell"/>
</dbReference>
<proteinExistence type="predicted"/>
<feature type="transmembrane region" description="Helical" evidence="8">
    <location>
        <begin position="117"/>
        <end position="134"/>
    </location>
</feature>